<feature type="domain" description="EccD-like transmembrane" evidence="8">
    <location>
        <begin position="83"/>
        <end position="424"/>
    </location>
</feature>
<feature type="transmembrane region" description="Helical" evidence="7">
    <location>
        <begin position="225"/>
        <end position="245"/>
    </location>
</feature>
<comment type="similarity">
    <text evidence="2">Belongs to the EccD/Snm4 family.</text>
</comment>
<feature type="transmembrane region" description="Helical" evidence="7">
    <location>
        <begin position="335"/>
        <end position="354"/>
    </location>
</feature>
<keyword evidence="5 7" id="KW-1133">Transmembrane helix</keyword>
<dbReference type="InterPro" id="IPR006707">
    <property type="entry name" value="T7SS_EccD"/>
</dbReference>
<proteinExistence type="inferred from homology"/>
<evidence type="ECO:0000313" key="10">
    <source>
        <dbReference type="Proteomes" id="UP000614047"/>
    </source>
</evidence>
<dbReference type="InterPro" id="IPR024962">
    <property type="entry name" value="YukD-like"/>
</dbReference>
<evidence type="ECO:0000256" key="2">
    <source>
        <dbReference type="ARBA" id="ARBA00006162"/>
    </source>
</evidence>
<evidence type="ECO:0000256" key="5">
    <source>
        <dbReference type="ARBA" id="ARBA00022989"/>
    </source>
</evidence>
<feature type="transmembrane region" description="Helical" evidence="7">
    <location>
        <begin position="360"/>
        <end position="383"/>
    </location>
</feature>
<dbReference type="Pfam" id="PF08817">
    <property type="entry name" value="YukD"/>
    <property type="match status" value="1"/>
</dbReference>
<gene>
    <name evidence="9" type="ORF">IW256_007629</name>
</gene>
<accession>A0A931GS30</accession>
<dbReference type="EMBL" id="JADOUA010000001">
    <property type="protein sequence ID" value="MBG6093516.1"/>
    <property type="molecule type" value="Genomic_DNA"/>
</dbReference>
<sequence>MLQLAGGNLANAGVAHSGWVLQRLDDAPLDESRTLSSLGIRDGELLYFRPELAQLPEVTFDDVADVVATGVNENADRWRPEHTRTYGLASGAALLVAGAGGLALCGPPWGTAAVAAAIVAVLLLAAGAVLSRAVGDAGAGAVLGFAALPYAFLGGLLAPARPVGLTDLGAPHLAAALAAVTLAAVIAAFGVTAGLPTFLGVGFAALLGTVATGLVWGFGLAPHGAAAFTAALCLTLTALIPSLAFRLARLPLPPVPETAEELRGAQTFDGPTLLRRTAEADRFATGLVAAVGLVVLAAQLSLVPARGVLPAVMSLCLSLVLLLRARVFHGRWQRLWMLGTGLAGLVLLGLRWSGTASAGTVMLTVVVPLLLAVTVTMVMALWLPRHKPTPFWGRAGDILDLMLIISLFPLALGLLQLYSWLRGLAG</sequence>
<evidence type="ECO:0000259" key="8">
    <source>
        <dbReference type="Pfam" id="PF19053"/>
    </source>
</evidence>
<organism evidence="9 10">
    <name type="scientific">Actinomadura viridis</name>
    <dbReference type="NCBI Taxonomy" id="58110"/>
    <lineage>
        <taxon>Bacteria</taxon>
        <taxon>Bacillati</taxon>
        <taxon>Actinomycetota</taxon>
        <taxon>Actinomycetes</taxon>
        <taxon>Streptosporangiales</taxon>
        <taxon>Thermomonosporaceae</taxon>
        <taxon>Actinomadura</taxon>
    </lineage>
</organism>
<feature type="transmembrane region" description="Helical" evidence="7">
    <location>
        <begin position="110"/>
        <end position="130"/>
    </location>
</feature>
<dbReference type="Pfam" id="PF19053">
    <property type="entry name" value="EccD"/>
    <property type="match status" value="1"/>
</dbReference>
<feature type="transmembrane region" description="Helical" evidence="7">
    <location>
        <begin position="198"/>
        <end position="219"/>
    </location>
</feature>
<reference evidence="9" key="1">
    <citation type="submission" date="2020-11" db="EMBL/GenBank/DDBJ databases">
        <title>Sequencing the genomes of 1000 actinobacteria strains.</title>
        <authorList>
            <person name="Klenk H.-P."/>
        </authorList>
    </citation>
    <scope>NUCLEOTIDE SEQUENCE</scope>
    <source>
        <strain evidence="9">DSM 43175</strain>
    </source>
</reference>
<keyword evidence="3" id="KW-1003">Cell membrane</keyword>
<feature type="transmembrane region" description="Helical" evidence="7">
    <location>
        <begin position="283"/>
        <end position="301"/>
    </location>
</feature>
<evidence type="ECO:0000256" key="4">
    <source>
        <dbReference type="ARBA" id="ARBA00022692"/>
    </source>
</evidence>
<keyword evidence="6 7" id="KW-0472">Membrane</keyword>
<dbReference type="GO" id="GO:0005886">
    <property type="term" value="C:plasma membrane"/>
    <property type="evidence" value="ECO:0007669"/>
    <property type="project" value="UniProtKB-SubCell"/>
</dbReference>
<feature type="transmembrane region" description="Helical" evidence="7">
    <location>
        <begin position="86"/>
        <end position="104"/>
    </location>
</feature>
<dbReference type="PIRSF" id="PIRSF017804">
    <property type="entry name" value="Secretion_EccD1"/>
    <property type="match status" value="1"/>
</dbReference>
<dbReference type="AlphaFoldDB" id="A0A931GS30"/>
<evidence type="ECO:0000256" key="1">
    <source>
        <dbReference type="ARBA" id="ARBA00004651"/>
    </source>
</evidence>
<keyword evidence="4 7" id="KW-0812">Transmembrane</keyword>
<dbReference type="NCBIfam" id="TIGR03920">
    <property type="entry name" value="T7SS_EccD"/>
    <property type="match status" value="1"/>
</dbReference>
<dbReference type="InterPro" id="IPR044049">
    <property type="entry name" value="EccD_transm"/>
</dbReference>
<comment type="subcellular location">
    <subcellularLocation>
        <location evidence="1">Cell membrane</location>
        <topology evidence="1">Multi-pass membrane protein</topology>
    </subcellularLocation>
</comment>
<protein>
    <submittedName>
        <fullName evidence="9">Type VII secretion integral membrane protein EccD</fullName>
    </submittedName>
</protein>
<feature type="transmembrane region" description="Helical" evidence="7">
    <location>
        <begin position="170"/>
        <end position="191"/>
    </location>
</feature>
<dbReference type="Proteomes" id="UP000614047">
    <property type="component" value="Unassembled WGS sequence"/>
</dbReference>
<keyword evidence="10" id="KW-1185">Reference proteome</keyword>
<feature type="transmembrane region" description="Helical" evidence="7">
    <location>
        <begin position="395"/>
        <end position="418"/>
    </location>
</feature>
<evidence type="ECO:0000256" key="7">
    <source>
        <dbReference type="SAM" id="Phobius"/>
    </source>
</evidence>
<name>A0A931GS30_9ACTN</name>
<evidence type="ECO:0000256" key="6">
    <source>
        <dbReference type="ARBA" id="ARBA00023136"/>
    </source>
</evidence>
<comment type="caution">
    <text evidence="9">The sequence shown here is derived from an EMBL/GenBank/DDBJ whole genome shotgun (WGS) entry which is preliminary data.</text>
</comment>
<evidence type="ECO:0000313" key="9">
    <source>
        <dbReference type="EMBL" id="MBG6093516.1"/>
    </source>
</evidence>
<evidence type="ECO:0000256" key="3">
    <source>
        <dbReference type="ARBA" id="ARBA00022475"/>
    </source>
</evidence>
<feature type="transmembrane region" description="Helical" evidence="7">
    <location>
        <begin position="137"/>
        <end position="158"/>
    </location>
</feature>
<dbReference type="Gene3D" id="3.10.20.90">
    <property type="entry name" value="Phosphatidylinositol 3-kinase Catalytic Subunit, Chain A, domain 1"/>
    <property type="match status" value="1"/>
</dbReference>